<evidence type="ECO:0000259" key="7">
    <source>
        <dbReference type="Pfam" id="PF14527"/>
    </source>
</evidence>
<sequence length="339" mass="38173">MTFSAILKKDLSKLPFGSKACQRAELSGMIGSVATISVGENGAMAISIKTENPAVAARCYQLMKTLYQIKPKIKIEKTRKFKEHRAYRVVVEEPWTAKIILEDCQILSYNANGQAFFANQVPEKFKKQQNQTKAYIRGAFLGSGSVSNPEKTYHLELVGKKTPLANKKIEKKIERSSATGTEQCAYLQSIKTILDSYEIKSNLIHRKAHWVLYLKEGASVVDFLSVIGAHRGLLEMENIRIVKEVRNDVNRQVNCETANLNKTIAASYDQVADIMLIKEQFGLKNLPRNLYEIAELRLNYPDASIKELGERLDPPVGKSGVYHRLKKLNQIAADLKDRV</sequence>
<keyword evidence="3 4" id="KW-0131">Cell cycle</keyword>
<evidence type="ECO:0000256" key="2">
    <source>
        <dbReference type="ARBA" id="ARBA00023125"/>
    </source>
</evidence>
<feature type="domain" description="Sporulation transcription regulator WhiA N-terminal" evidence="6">
    <location>
        <begin position="20"/>
        <end position="107"/>
    </location>
</feature>
<reference evidence="8 9" key="1">
    <citation type="journal article" date="2020" name="mSystems">
        <title>Defining Genomic and Predicted Metabolic Features of the Acetobacterium Genus.</title>
        <authorList>
            <person name="Ross D.E."/>
            <person name="Marshall C.W."/>
            <person name="Gulliver D."/>
            <person name="May H.D."/>
            <person name="Norman R.S."/>
        </authorList>
    </citation>
    <scope>NUCLEOTIDE SEQUENCE [LARGE SCALE GENOMIC DNA]</scope>
    <source>
        <strain evidence="8 9">DSM 4132</strain>
    </source>
</reference>
<dbReference type="InterPro" id="IPR039518">
    <property type="entry name" value="WhiA_LAGLIDADG_dom"/>
</dbReference>
<evidence type="ECO:0000256" key="3">
    <source>
        <dbReference type="ARBA" id="ARBA00023306"/>
    </source>
</evidence>
<dbReference type="PANTHER" id="PTHR37307:SF1">
    <property type="entry name" value="CELL DIVISION PROTEIN WHIA-RELATED"/>
    <property type="match status" value="1"/>
</dbReference>
<dbReference type="Pfam" id="PF02650">
    <property type="entry name" value="HTH_WhiA"/>
    <property type="match status" value="1"/>
</dbReference>
<evidence type="ECO:0000313" key="8">
    <source>
        <dbReference type="EMBL" id="MBC3899297.1"/>
    </source>
</evidence>
<dbReference type="Pfam" id="PF10298">
    <property type="entry name" value="WhiA_N"/>
    <property type="match status" value="1"/>
</dbReference>
<dbReference type="EMBL" id="WJBE01000004">
    <property type="protein sequence ID" value="MBC3899297.1"/>
    <property type="molecule type" value="Genomic_DNA"/>
</dbReference>
<feature type="domain" description="WhiA LAGLIDADG-like" evidence="7">
    <location>
        <begin position="133"/>
        <end position="172"/>
    </location>
</feature>
<dbReference type="NCBIfam" id="TIGR00647">
    <property type="entry name" value="DNA_bind_WhiA"/>
    <property type="match status" value="1"/>
</dbReference>
<proteinExistence type="inferred from homology"/>
<evidence type="ECO:0000256" key="4">
    <source>
        <dbReference type="HAMAP-Rule" id="MF_01420"/>
    </source>
</evidence>
<dbReference type="InterPro" id="IPR027434">
    <property type="entry name" value="Homing_endonucl"/>
</dbReference>
<evidence type="ECO:0000256" key="1">
    <source>
        <dbReference type="ARBA" id="ARBA00022618"/>
    </source>
</evidence>
<feature type="domain" description="WhiA LAGLIDADG-like" evidence="7">
    <location>
        <begin position="185"/>
        <end position="246"/>
    </location>
</feature>
<organism evidence="8 9">
    <name type="scientific">Acetobacterium malicum</name>
    <dbReference type="NCBI Taxonomy" id="52692"/>
    <lineage>
        <taxon>Bacteria</taxon>
        <taxon>Bacillati</taxon>
        <taxon>Bacillota</taxon>
        <taxon>Clostridia</taxon>
        <taxon>Eubacteriales</taxon>
        <taxon>Eubacteriaceae</taxon>
        <taxon>Acetobacterium</taxon>
    </lineage>
</organism>
<accession>A0ABR6YVS2</accession>
<name>A0ABR6YVS2_9FIRM</name>
<evidence type="ECO:0000259" key="6">
    <source>
        <dbReference type="Pfam" id="PF10298"/>
    </source>
</evidence>
<keyword evidence="9" id="KW-1185">Reference proteome</keyword>
<keyword evidence="1 4" id="KW-0132">Cell division</keyword>
<comment type="similarity">
    <text evidence="4">Belongs to the WhiA family.</text>
</comment>
<dbReference type="SUPFAM" id="SSF55608">
    <property type="entry name" value="Homing endonucleases"/>
    <property type="match status" value="1"/>
</dbReference>
<dbReference type="Proteomes" id="UP000622405">
    <property type="component" value="Unassembled WGS sequence"/>
</dbReference>
<comment type="caution">
    <text evidence="8">The sequence shown here is derived from an EMBL/GenBank/DDBJ whole genome shotgun (WGS) entry which is preliminary data.</text>
</comment>
<dbReference type="InterPro" id="IPR018478">
    <property type="entry name" value="Sporu_reg_WhiA_N_dom"/>
</dbReference>
<dbReference type="GO" id="GO:0003677">
    <property type="term" value="F:DNA binding"/>
    <property type="evidence" value="ECO:0007669"/>
    <property type="project" value="UniProtKB-KW"/>
</dbReference>
<feature type="domain" description="Sporulation regulator WhiA C-terminal" evidence="5">
    <location>
        <begin position="249"/>
        <end position="332"/>
    </location>
</feature>
<dbReference type="Pfam" id="PF14527">
    <property type="entry name" value="LAGLIDADG_WhiA"/>
    <property type="match status" value="2"/>
</dbReference>
<dbReference type="HAMAP" id="MF_01420">
    <property type="entry name" value="HTH_type_WhiA"/>
    <property type="match status" value="1"/>
</dbReference>
<dbReference type="InterPro" id="IPR023054">
    <property type="entry name" value="Sporulation_regulator_WhiA_C"/>
</dbReference>
<dbReference type="RefSeq" id="WP_186893789.1">
    <property type="nucleotide sequence ID" value="NZ_WJBE01000004.1"/>
</dbReference>
<dbReference type="Gene3D" id="3.10.28.10">
    <property type="entry name" value="Homing endonucleases"/>
    <property type="match status" value="1"/>
</dbReference>
<comment type="function">
    <text evidence="4">Involved in cell division and chromosome segregation.</text>
</comment>
<evidence type="ECO:0000259" key="5">
    <source>
        <dbReference type="Pfam" id="PF02650"/>
    </source>
</evidence>
<keyword evidence="2 4" id="KW-0238">DNA-binding</keyword>
<evidence type="ECO:0000313" key="9">
    <source>
        <dbReference type="Proteomes" id="UP000622405"/>
    </source>
</evidence>
<protein>
    <recommendedName>
        <fullName evidence="4">Probable cell division protein WhiA</fullName>
    </recommendedName>
</protein>
<gene>
    <name evidence="4 8" type="primary">whiA</name>
    <name evidence="8" type="ORF">GH811_06685</name>
</gene>
<dbReference type="PANTHER" id="PTHR37307">
    <property type="entry name" value="CELL DIVISION PROTEIN WHIA-RELATED"/>
    <property type="match status" value="1"/>
</dbReference>
<dbReference type="InterPro" id="IPR003802">
    <property type="entry name" value="Sporulation_regulator_WhiA"/>
</dbReference>